<dbReference type="HOGENOM" id="CLU_003818_5_6_10"/>
<dbReference type="OrthoDB" id="1110235at2"/>
<evidence type="ECO:0000313" key="6">
    <source>
        <dbReference type="EMBL" id="AFN74821.1"/>
    </source>
</evidence>
<protein>
    <submittedName>
        <fullName evidence="6">Mannosyl-oligosaccharide 1,2-alpha-mannosidase</fullName>
    </submittedName>
</protein>
<evidence type="ECO:0000256" key="4">
    <source>
        <dbReference type="ARBA" id="ARBA00023180"/>
    </source>
</evidence>
<comment type="subcellular location">
    <subcellularLocation>
        <location evidence="1">Endoplasmic reticulum</location>
    </subcellularLocation>
</comment>
<gene>
    <name evidence="6" type="ordered locus">MROS_1586</name>
</gene>
<evidence type="ECO:0000256" key="1">
    <source>
        <dbReference type="ARBA" id="ARBA00004240"/>
    </source>
</evidence>
<name>I7A4J9_MELRP</name>
<dbReference type="InterPro" id="IPR001382">
    <property type="entry name" value="Glyco_hydro_47"/>
</dbReference>
<dbReference type="PROSITE" id="PS51257">
    <property type="entry name" value="PROKAR_LIPOPROTEIN"/>
    <property type="match status" value="1"/>
</dbReference>
<dbReference type="Pfam" id="PF01532">
    <property type="entry name" value="Glyco_hydro_47"/>
    <property type="match status" value="1"/>
</dbReference>
<sequence>MKYIINALVLCIVVILAMVSCKDGANTKQKQVINYEQYADSVIQDFKFAWEAYKKYAWGHDALKPLTKTYHDWYGVSLLMTPVDSYDTMVLMGLNEEADEAKKLILDSLSFNKDIYVQHFEITIRLLGGLLSAYLLDGDPKFLELATDLANRMLPVFNSPTGMPYVFVNLKTGKTKGEINNPAEIGTLLLEYGTLSKLTGNPIYYDKAKKAIMALMEKSSDIGLVGTLIDVNTGKWINTECHISGMIDSFFEYLLKTSLLFKDEEIESAWKKTITGINNFMKHKTENGLWYSHVDMFSGKRLKTQVGALDAFFPAVLCLAGNIDDAREFNESLFSLWEKYGIIPEQYDYMNDTIISAAYYLRPECIESAYYLYNYTKDEKYLRMGVRYYSSIVKYCKTGEAFSHLESVVTKQKEDAMESFFFAETLKYLYLLFDQGKSLKFNDVIFNTEAHPILIEKIQ</sequence>
<dbReference type="GO" id="GO:0016020">
    <property type="term" value="C:membrane"/>
    <property type="evidence" value="ECO:0007669"/>
    <property type="project" value="InterPro"/>
</dbReference>
<evidence type="ECO:0000256" key="2">
    <source>
        <dbReference type="ARBA" id="ARBA00007658"/>
    </source>
</evidence>
<comment type="similarity">
    <text evidence="2">Belongs to the glycosyl hydrolase 47 family.</text>
</comment>
<evidence type="ECO:0000256" key="5">
    <source>
        <dbReference type="SAM" id="SignalP"/>
    </source>
</evidence>
<dbReference type="PANTHER" id="PTHR45679:SF6">
    <property type="entry name" value="ER DEGRADATION-ENHANCING ALPHA-MANNOSIDASE-LIKE PROTEIN 2"/>
    <property type="match status" value="1"/>
</dbReference>
<dbReference type="Gene3D" id="1.50.10.10">
    <property type="match status" value="1"/>
</dbReference>
<dbReference type="AlphaFoldDB" id="I7A4J9"/>
<keyword evidence="4" id="KW-0325">Glycoprotein</keyword>
<dbReference type="STRING" id="1191523.MROS_1586"/>
<dbReference type="RefSeq" id="WP_014856255.1">
    <property type="nucleotide sequence ID" value="NC_018178.1"/>
</dbReference>
<organism evidence="6 7">
    <name type="scientific">Melioribacter roseus (strain DSM 23840 / JCM 17771 / VKM B-2668 / P3M-2)</name>
    <dbReference type="NCBI Taxonomy" id="1191523"/>
    <lineage>
        <taxon>Bacteria</taxon>
        <taxon>Pseudomonadati</taxon>
        <taxon>Ignavibacteriota</taxon>
        <taxon>Ignavibacteria</taxon>
        <taxon>Ignavibacteriales</taxon>
        <taxon>Melioribacteraceae</taxon>
        <taxon>Melioribacter</taxon>
    </lineage>
</organism>
<feature type="signal peptide" evidence="5">
    <location>
        <begin position="1"/>
        <end position="25"/>
    </location>
</feature>
<accession>I7A4J9</accession>
<dbReference type="KEGG" id="mro:MROS_1586"/>
<dbReference type="Proteomes" id="UP000009011">
    <property type="component" value="Chromosome"/>
</dbReference>
<evidence type="ECO:0000256" key="3">
    <source>
        <dbReference type="ARBA" id="ARBA00022824"/>
    </source>
</evidence>
<dbReference type="InterPro" id="IPR036026">
    <property type="entry name" value="Seven-hairpin_glycosidases"/>
</dbReference>
<evidence type="ECO:0000313" key="7">
    <source>
        <dbReference type="Proteomes" id="UP000009011"/>
    </source>
</evidence>
<dbReference type="PRINTS" id="PR00747">
    <property type="entry name" value="GLYHDRLASE47"/>
</dbReference>
<keyword evidence="5" id="KW-0732">Signal</keyword>
<dbReference type="eggNOG" id="ENOG502Z9K5">
    <property type="taxonomic scope" value="Bacteria"/>
</dbReference>
<keyword evidence="7" id="KW-1185">Reference proteome</keyword>
<dbReference type="GO" id="GO:0005975">
    <property type="term" value="P:carbohydrate metabolic process"/>
    <property type="evidence" value="ECO:0007669"/>
    <property type="project" value="InterPro"/>
</dbReference>
<dbReference type="PANTHER" id="PTHR45679">
    <property type="entry name" value="ER DEGRADATION-ENHANCING ALPHA-MANNOSIDASE-LIKE PROTEIN 2"/>
    <property type="match status" value="1"/>
</dbReference>
<dbReference type="InterPro" id="IPR044674">
    <property type="entry name" value="EDEM1/2/3"/>
</dbReference>
<dbReference type="SUPFAM" id="SSF48225">
    <property type="entry name" value="Seven-hairpin glycosidases"/>
    <property type="match status" value="1"/>
</dbReference>
<dbReference type="PATRIC" id="fig|1191523.3.peg.1682"/>
<reference evidence="6 7" key="1">
    <citation type="journal article" date="2013" name="PLoS ONE">
        <title>Genomic analysis of Melioribacter roseus, facultatively anaerobic organotrophic bacterium representing a novel deep lineage within Bacteriodetes/Chlorobi group.</title>
        <authorList>
            <person name="Kadnikov V.V."/>
            <person name="Mardanov A.V."/>
            <person name="Podosokorskaya O.A."/>
            <person name="Gavrilov S.N."/>
            <person name="Kublanov I.V."/>
            <person name="Beletsky A.V."/>
            <person name="Bonch-Osmolovskaya E.A."/>
            <person name="Ravin N.V."/>
        </authorList>
    </citation>
    <scope>NUCLEOTIDE SEQUENCE [LARGE SCALE GENOMIC DNA]</scope>
    <source>
        <strain evidence="7">JCM 17771 / P3M-2</strain>
    </source>
</reference>
<dbReference type="EMBL" id="CP003557">
    <property type="protein sequence ID" value="AFN74821.1"/>
    <property type="molecule type" value="Genomic_DNA"/>
</dbReference>
<feature type="chain" id="PRO_5003707432" evidence="5">
    <location>
        <begin position="26"/>
        <end position="459"/>
    </location>
</feature>
<dbReference type="InterPro" id="IPR012341">
    <property type="entry name" value="6hp_glycosidase-like_sf"/>
</dbReference>
<dbReference type="GO" id="GO:1904380">
    <property type="term" value="P:endoplasmic reticulum mannose trimming"/>
    <property type="evidence" value="ECO:0007669"/>
    <property type="project" value="InterPro"/>
</dbReference>
<dbReference type="GO" id="GO:0004571">
    <property type="term" value="F:mannosyl-oligosaccharide 1,2-alpha-mannosidase activity"/>
    <property type="evidence" value="ECO:0007669"/>
    <property type="project" value="InterPro"/>
</dbReference>
<keyword evidence="3" id="KW-0256">Endoplasmic reticulum</keyword>
<dbReference type="GO" id="GO:0005509">
    <property type="term" value="F:calcium ion binding"/>
    <property type="evidence" value="ECO:0007669"/>
    <property type="project" value="InterPro"/>
</dbReference>
<proteinExistence type="inferred from homology"/>